<evidence type="ECO:0000313" key="1">
    <source>
        <dbReference type="EMBL" id="GFS71713.1"/>
    </source>
</evidence>
<sequence length="22" mass="2697">MPWIPASFLLGDPYQWPRPIRR</sequence>
<dbReference type="EMBL" id="BMAW01000965">
    <property type="protein sequence ID" value="GFS71713.1"/>
    <property type="molecule type" value="Genomic_DNA"/>
</dbReference>
<protein>
    <submittedName>
        <fullName evidence="1">Uncharacterized protein</fullName>
    </submittedName>
</protein>
<dbReference type="AlphaFoldDB" id="A0A8X6SZX6"/>
<proteinExistence type="predicted"/>
<keyword evidence="2" id="KW-1185">Reference proteome</keyword>
<gene>
    <name evidence="1" type="ORF">NPIL_473861</name>
</gene>
<evidence type="ECO:0000313" key="2">
    <source>
        <dbReference type="Proteomes" id="UP000887013"/>
    </source>
</evidence>
<organism evidence="1 2">
    <name type="scientific">Nephila pilipes</name>
    <name type="common">Giant wood spider</name>
    <name type="synonym">Nephila maculata</name>
    <dbReference type="NCBI Taxonomy" id="299642"/>
    <lineage>
        <taxon>Eukaryota</taxon>
        <taxon>Metazoa</taxon>
        <taxon>Ecdysozoa</taxon>
        <taxon>Arthropoda</taxon>
        <taxon>Chelicerata</taxon>
        <taxon>Arachnida</taxon>
        <taxon>Araneae</taxon>
        <taxon>Araneomorphae</taxon>
        <taxon>Entelegynae</taxon>
        <taxon>Araneoidea</taxon>
        <taxon>Nephilidae</taxon>
        <taxon>Nephila</taxon>
    </lineage>
</organism>
<dbReference type="Proteomes" id="UP000887013">
    <property type="component" value="Unassembled WGS sequence"/>
</dbReference>
<comment type="caution">
    <text evidence="1">The sequence shown here is derived from an EMBL/GenBank/DDBJ whole genome shotgun (WGS) entry which is preliminary data.</text>
</comment>
<reference evidence="1" key="1">
    <citation type="submission" date="2020-08" db="EMBL/GenBank/DDBJ databases">
        <title>Multicomponent nature underlies the extraordinary mechanical properties of spider dragline silk.</title>
        <authorList>
            <person name="Kono N."/>
            <person name="Nakamura H."/>
            <person name="Mori M."/>
            <person name="Yoshida Y."/>
            <person name="Ohtoshi R."/>
            <person name="Malay A.D."/>
            <person name="Moran D.A.P."/>
            <person name="Tomita M."/>
            <person name="Numata K."/>
            <person name="Arakawa K."/>
        </authorList>
    </citation>
    <scope>NUCLEOTIDE SEQUENCE</scope>
</reference>
<name>A0A8X6SZX6_NEPPI</name>
<feature type="non-terminal residue" evidence="1">
    <location>
        <position position="22"/>
    </location>
</feature>
<accession>A0A8X6SZX6</accession>